<feature type="compositionally biased region" description="Low complexity" evidence="1">
    <location>
        <begin position="84"/>
        <end position="95"/>
    </location>
</feature>
<evidence type="ECO:0000313" key="2">
    <source>
        <dbReference type="EMBL" id="GIY09598.1"/>
    </source>
</evidence>
<organism evidence="2 3">
    <name type="scientific">Caerostris darwini</name>
    <dbReference type="NCBI Taxonomy" id="1538125"/>
    <lineage>
        <taxon>Eukaryota</taxon>
        <taxon>Metazoa</taxon>
        <taxon>Ecdysozoa</taxon>
        <taxon>Arthropoda</taxon>
        <taxon>Chelicerata</taxon>
        <taxon>Arachnida</taxon>
        <taxon>Araneae</taxon>
        <taxon>Araneomorphae</taxon>
        <taxon>Entelegynae</taxon>
        <taxon>Araneoidea</taxon>
        <taxon>Araneidae</taxon>
        <taxon>Caerostris</taxon>
    </lineage>
</organism>
<feature type="region of interest" description="Disordered" evidence="1">
    <location>
        <begin position="62"/>
        <end position="95"/>
    </location>
</feature>
<comment type="caution">
    <text evidence="2">The sequence shown here is derived from an EMBL/GenBank/DDBJ whole genome shotgun (WGS) entry which is preliminary data.</text>
</comment>
<dbReference type="AlphaFoldDB" id="A0AAV4QIV5"/>
<proteinExistence type="predicted"/>
<evidence type="ECO:0000256" key="1">
    <source>
        <dbReference type="SAM" id="MobiDB-lite"/>
    </source>
</evidence>
<name>A0AAV4QIV5_9ARAC</name>
<accession>A0AAV4QIV5</accession>
<protein>
    <submittedName>
        <fullName evidence="2">Uncharacterized protein</fullName>
    </submittedName>
</protein>
<reference evidence="2 3" key="1">
    <citation type="submission" date="2021-06" db="EMBL/GenBank/DDBJ databases">
        <title>Caerostris darwini draft genome.</title>
        <authorList>
            <person name="Kono N."/>
            <person name="Arakawa K."/>
        </authorList>
    </citation>
    <scope>NUCLEOTIDE SEQUENCE [LARGE SCALE GENOMIC DNA]</scope>
</reference>
<dbReference type="Proteomes" id="UP001054837">
    <property type="component" value="Unassembled WGS sequence"/>
</dbReference>
<gene>
    <name evidence="2" type="ORF">CDAR_598371</name>
</gene>
<keyword evidence="3" id="KW-1185">Reference proteome</keyword>
<evidence type="ECO:0000313" key="3">
    <source>
        <dbReference type="Proteomes" id="UP001054837"/>
    </source>
</evidence>
<sequence length="140" mass="15287">MISSCLPNNRSRERGVSRVACKWHFPPRNVLSNAANLSNWSINQRIPARFVGDDACAIKHPSAASTKGSLCPQEELPTWKAKSGPELEGPPSGSPCLLTAAETRESLQSLACGDAVHPRVGLRRRVVIHRKRVLSSVVRQ</sequence>
<dbReference type="EMBL" id="BPLQ01004659">
    <property type="protein sequence ID" value="GIY09598.1"/>
    <property type="molecule type" value="Genomic_DNA"/>
</dbReference>